<organism evidence="1 2">
    <name type="scientific">Ectopseudomonas chengduensis</name>
    <dbReference type="NCBI Taxonomy" id="489632"/>
    <lineage>
        <taxon>Bacteria</taxon>
        <taxon>Pseudomonadati</taxon>
        <taxon>Pseudomonadota</taxon>
        <taxon>Gammaproteobacteria</taxon>
        <taxon>Pseudomonadales</taxon>
        <taxon>Pseudomonadaceae</taxon>
        <taxon>Ectopseudomonas</taxon>
    </lineage>
</organism>
<dbReference type="PANTHER" id="PTHR35889">
    <property type="entry name" value="CYCLOINULO-OLIGOSACCHARIDE FRUCTANOTRANSFERASE-RELATED"/>
    <property type="match status" value="1"/>
</dbReference>
<accession>A0A1G6VAW7</accession>
<dbReference type="PROSITE" id="PS51007">
    <property type="entry name" value="CYTC"/>
    <property type="match status" value="1"/>
</dbReference>
<dbReference type="GO" id="GO:0009055">
    <property type="term" value="F:electron transfer activity"/>
    <property type="evidence" value="ECO:0007669"/>
    <property type="project" value="InterPro"/>
</dbReference>
<dbReference type="Proteomes" id="UP000199467">
    <property type="component" value="Unassembled WGS sequence"/>
</dbReference>
<protein>
    <submittedName>
        <fullName evidence="1">Planctomycete cytochrome C</fullName>
    </submittedName>
</protein>
<dbReference type="Pfam" id="PF00034">
    <property type="entry name" value="Cytochrom_C"/>
    <property type="match status" value="1"/>
</dbReference>
<proteinExistence type="predicted"/>
<name>A0A1G6VAW7_9GAMM</name>
<reference evidence="2" key="1">
    <citation type="submission" date="2016-10" db="EMBL/GenBank/DDBJ databases">
        <authorList>
            <person name="Varghese N."/>
            <person name="Submissions S."/>
        </authorList>
    </citation>
    <scope>NUCLEOTIDE SEQUENCE [LARGE SCALE GENOMIC DNA]</scope>
    <source>
        <strain evidence="2">DSM 26382</strain>
    </source>
</reference>
<dbReference type="InterPro" id="IPR011429">
    <property type="entry name" value="Cyt_c_Planctomycete-type"/>
</dbReference>
<dbReference type="EMBL" id="FMZQ01000018">
    <property type="protein sequence ID" value="SDD49985.1"/>
    <property type="molecule type" value="Genomic_DNA"/>
</dbReference>
<gene>
    <name evidence="1" type="ORF">SAMN05216576_1186</name>
</gene>
<dbReference type="AlphaFoldDB" id="A0A1G6VAW7"/>
<dbReference type="Pfam" id="PF07635">
    <property type="entry name" value="PSCyt1"/>
    <property type="match status" value="1"/>
</dbReference>
<sequence length="300" mass="31985">MLWLALRLFIPLLLSASVLAAASPTYHDDIAPLLANRCLVCHSGAQAPLGLRLDSLENLLRGSQRGPVVHAGDAAGSELLRRLTGSSQLRMPLSGPPFLEAAEIAMVERWINAGLPAGRESATQPTAAVSSLNGVVDYRHVEAILLRRCATCHSASGLMGPAPEGYLLSSYAATLASGERARVVPGNPAASELVRRIRGQARPRMPYDGPPYLTDAEIDLIVAWIEQGARDAAGQPAPVPVGARVRLHGRLDDAGRLDGLALLIDARTRLDDAPHPGAYVQVRGRLDASGRVQVERLRLR</sequence>
<dbReference type="PANTHER" id="PTHR35889:SF3">
    <property type="entry name" value="F-BOX DOMAIN-CONTAINING PROTEIN"/>
    <property type="match status" value="1"/>
</dbReference>
<dbReference type="Gene3D" id="1.10.760.10">
    <property type="entry name" value="Cytochrome c-like domain"/>
    <property type="match status" value="1"/>
</dbReference>
<keyword evidence="2" id="KW-1185">Reference proteome</keyword>
<dbReference type="InterPro" id="IPR009056">
    <property type="entry name" value="Cyt_c-like_dom"/>
</dbReference>
<dbReference type="InterPro" id="IPR036909">
    <property type="entry name" value="Cyt_c-like_dom_sf"/>
</dbReference>
<evidence type="ECO:0000313" key="1">
    <source>
        <dbReference type="EMBL" id="SDD49985.1"/>
    </source>
</evidence>
<dbReference type="SUPFAM" id="SSF46626">
    <property type="entry name" value="Cytochrome c"/>
    <property type="match status" value="1"/>
</dbReference>
<dbReference type="GO" id="GO:0020037">
    <property type="term" value="F:heme binding"/>
    <property type="evidence" value="ECO:0007669"/>
    <property type="project" value="InterPro"/>
</dbReference>
<evidence type="ECO:0000313" key="2">
    <source>
        <dbReference type="Proteomes" id="UP000199467"/>
    </source>
</evidence>
<dbReference type="RefSeq" id="WP_017679317.1">
    <property type="nucleotide sequence ID" value="NZ_FMZQ01000018.1"/>
</dbReference>